<proteinExistence type="inferred from homology"/>
<dbReference type="AlphaFoldDB" id="A0A5B9E7I9"/>
<evidence type="ECO:0000313" key="4">
    <source>
        <dbReference type="Proteomes" id="UP000321820"/>
    </source>
</evidence>
<dbReference type="Proteomes" id="UP000321820">
    <property type="component" value="Chromosome"/>
</dbReference>
<accession>A0A5B9E7I9</accession>
<dbReference type="InterPro" id="IPR013538">
    <property type="entry name" value="ASHA1/2-like_C"/>
</dbReference>
<reference evidence="3 4" key="1">
    <citation type="submission" date="2019-08" db="EMBL/GenBank/DDBJ databases">
        <title>Complete genome sequence of Terriglobus albidus strain ORNL.</title>
        <authorList>
            <person name="Podar M."/>
        </authorList>
    </citation>
    <scope>NUCLEOTIDE SEQUENCE [LARGE SCALE GENOMIC DNA]</scope>
    <source>
        <strain evidence="3 4">ORNL</strain>
    </source>
</reference>
<dbReference type="RefSeq" id="WP_147647238.1">
    <property type="nucleotide sequence ID" value="NZ_CP042806.1"/>
</dbReference>
<dbReference type="SUPFAM" id="SSF55961">
    <property type="entry name" value="Bet v1-like"/>
    <property type="match status" value="1"/>
</dbReference>
<evidence type="ECO:0000259" key="2">
    <source>
        <dbReference type="Pfam" id="PF08327"/>
    </source>
</evidence>
<evidence type="ECO:0000313" key="3">
    <source>
        <dbReference type="EMBL" id="QEE28048.1"/>
    </source>
</evidence>
<gene>
    <name evidence="3" type="ORF">FTW19_08615</name>
</gene>
<evidence type="ECO:0000256" key="1">
    <source>
        <dbReference type="ARBA" id="ARBA00006817"/>
    </source>
</evidence>
<organism evidence="3 4">
    <name type="scientific">Terriglobus albidus</name>
    <dbReference type="NCBI Taxonomy" id="1592106"/>
    <lineage>
        <taxon>Bacteria</taxon>
        <taxon>Pseudomonadati</taxon>
        <taxon>Acidobacteriota</taxon>
        <taxon>Terriglobia</taxon>
        <taxon>Terriglobales</taxon>
        <taxon>Acidobacteriaceae</taxon>
        <taxon>Terriglobus</taxon>
    </lineage>
</organism>
<feature type="domain" description="Activator of Hsp90 ATPase homologue 1/2-like C-terminal" evidence="2">
    <location>
        <begin position="18"/>
        <end position="139"/>
    </location>
</feature>
<dbReference type="EMBL" id="CP042806">
    <property type="protein sequence ID" value="QEE28048.1"/>
    <property type="molecule type" value="Genomic_DNA"/>
</dbReference>
<dbReference type="KEGG" id="talb:FTW19_08615"/>
<dbReference type="OrthoDB" id="118698at2"/>
<keyword evidence="4" id="KW-1185">Reference proteome</keyword>
<dbReference type="CDD" id="cd07814">
    <property type="entry name" value="SRPBCC_CalC_Aha1-like"/>
    <property type="match status" value="1"/>
</dbReference>
<sequence length="158" mass="17381">MTETTVSDSIELEIFIAATADRIFQALTDPAKVPLWWGTPAQYRVTSWSGEIRPGGQWRSEGAGADGTSFHVGGEYLEVASPHLLVHTWKPSWDGERPTLVRFDLLSQDGGTLVKIRHSAFGDASAVRESHAQGWMRVLGWVQAFVEKGETIDSRGEA</sequence>
<dbReference type="Pfam" id="PF08327">
    <property type="entry name" value="AHSA1"/>
    <property type="match status" value="1"/>
</dbReference>
<name>A0A5B9E7I9_9BACT</name>
<protein>
    <submittedName>
        <fullName evidence="3">SRPBCC domain-containing protein</fullName>
    </submittedName>
</protein>
<comment type="similarity">
    <text evidence="1">Belongs to the AHA1 family.</text>
</comment>
<dbReference type="Gene3D" id="3.30.530.20">
    <property type="match status" value="1"/>
</dbReference>
<dbReference type="InterPro" id="IPR023393">
    <property type="entry name" value="START-like_dom_sf"/>
</dbReference>